<dbReference type="InterPro" id="IPR050951">
    <property type="entry name" value="Retrovirus_Pol_polyprotein"/>
</dbReference>
<dbReference type="InterPro" id="IPR043128">
    <property type="entry name" value="Rev_trsase/Diguanyl_cyclase"/>
</dbReference>
<dbReference type="AlphaFoldDB" id="A0AAV6VLL7"/>
<dbReference type="GO" id="GO:0003964">
    <property type="term" value="F:RNA-directed DNA polymerase activity"/>
    <property type="evidence" value="ECO:0007669"/>
    <property type="project" value="UniProtKB-KW"/>
</dbReference>
<dbReference type="EC" id="2.7.7.49" evidence="1"/>
<dbReference type="Pfam" id="PF17919">
    <property type="entry name" value="RT_RNaseH_2"/>
    <property type="match status" value="1"/>
</dbReference>
<proteinExistence type="predicted"/>
<feature type="compositionally biased region" description="Low complexity" evidence="7">
    <location>
        <begin position="239"/>
        <end position="248"/>
    </location>
</feature>
<name>A0AAV6VLL7_9ARAC</name>
<dbReference type="PANTHER" id="PTHR37984">
    <property type="entry name" value="PROTEIN CBG26694"/>
    <property type="match status" value="1"/>
</dbReference>
<dbReference type="FunFam" id="3.30.70.270:FF:000020">
    <property type="entry name" value="Transposon Tf2-6 polyprotein-like Protein"/>
    <property type="match status" value="1"/>
</dbReference>
<dbReference type="GO" id="GO:0015074">
    <property type="term" value="P:DNA integration"/>
    <property type="evidence" value="ECO:0007669"/>
    <property type="project" value="InterPro"/>
</dbReference>
<dbReference type="InterPro" id="IPR012337">
    <property type="entry name" value="RNaseH-like_sf"/>
</dbReference>
<dbReference type="Gene3D" id="3.30.70.270">
    <property type="match status" value="2"/>
</dbReference>
<accession>A0AAV6VLL7</accession>
<dbReference type="Gene3D" id="1.10.340.70">
    <property type="match status" value="1"/>
</dbReference>
<dbReference type="SUPFAM" id="SSF56672">
    <property type="entry name" value="DNA/RNA polymerases"/>
    <property type="match status" value="1"/>
</dbReference>
<keyword evidence="10" id="KW-1185">Reference proteome</keyword>
<dbReference type="PROSITE" id="PS50994">
    <property type="entry name" value="INTEGRASE"/>
    <property type="match status" value="1"/>
</dbReference>
<feature type="domain" description="Integrase catalytic" evidence="8">
    <location>
        <begin position="758"/>
        <end position="859"/>
    </location>
</feature>
<evidence type="ECO:0000256" key="2">
    <source>
        <dbReference type="ARBA" id="ARBA00022695"/>
    </source>
</evidence>
<dbReference type="Pfam" id="PF00665">
    <property type="entry name" value="rve"/>
    <property type="match status" value="1"/>
</dbReference>
<dbReference type="Pfam" id="PF00078">
    <property type="entry name" value="RVT_1"/>
    <property type="match status" value="1"/>
</dbReference>
<evidence type="ECO:0000256" key="4">
    <source>
        <dbReference type="ARBA" id="ARBA00022759"/>
    </source>
</evidence>
<dbReference type="Proteomes" id="UP000827092">
    <property type="component" value="Unassembled WGS sequence"/>
</dbReference>
<keyword evidence="5" id="KW-0695">RNA-directed DNA polymerase</keyword>
<feature type="region of interest" description="Disordered" evidence="7">
    <location>
        <begin position="231"/>
        <end position="289"/>
    </location>
</feature>
<dbReference type="GO" id="GO:0042575">
    <property type="term" value="C:DNA polymerase complex"/>
    <property type="evidence" value="ECO:0007669"/>
    <property type="project" value="UniProtKB-ARBA"/>
</dbReference>
<evidence type="ECO:0000313" key="10">
    <source>
        <dbReference type="Proteomes" id="UP000827092"/>
    </source>
</evidence>
<evidence type="ECO:0000256" key="3">
    <source>
        <dbReference type="ARBA" id="ARBA00022722"/>
    </source>
</evidence>
<reference evidence="9 10" key="1">
    <citation type="journal article" date="2022" name="Nat. Ecol. Evol.">
        <title>A masculinizing supergene underlies an exaggerated male reproductive morph in a spider.</title>
        <authorList>
            <person name="Hendrickx F."/>
            <person name="De Corte Z."/>
            <person name="Sonet G."/>
            <person name="Van Belleghem S.M."/>
            <person name="Kostlbacher S."/>
            <person name="Vangestel C."/>
        </authorList>
    </citation>
    <scope>NUCLEOTIDE SEQUENCE [LARGE SCALE GENOMIC DNA]</scope>
    <source>
        <strain evidence="9">W744_W776</strain>
    </source>
</reference>
<dbReference type="InterPro" id="IPR041588">
    <property type="entry name" value="Integrase_H2C2"/>
</dbReference>
<feature type="compositionally biased region" description="Polar residues" evidence="7">
    <location>
        <begin position="271"/>
        <end position="280"/>
    </location>
</feature>
<dbReference type="CDD" id="cd09274">
    <property type="entry name" value="RNase_HI_RT_Ty3"/>
    <property type="match status" value="1"/>
</dbReference>
<dbReference type="InterPro" id="IPR043502">
    <property type="entry name" value="DNA/RNA_pol_sf"/>
</dbReference>
<gene>
    <name evidence="9" type="ORF">JTE90_014180</name>
</gene>
<dbReference type="InterPro" id="IPR036397">
    <property type="entry name" value="RNaseH_sf"/>
</dbReference>
<evidence type="ECO:0000256" key="1">
    <source>
        <dbReference type="ARBA" id="ARBA00012493"/>
    </source>
</evidence>
<keyword evidence="3" id="KW-0540">Nuclease</keyword>
<organism evidence="9 10">
    <name type="scientific">Oedothorax gibbosus</name>
    <dbReference type="NCBI Taxonomy" id="931172"/>
    <lineage>
        <taxon>Eukaryota</taxon>
        <taxon>Metazoa</taxon>
        <taxon>Ecdysozoa</taxon>
        <taxon>Arthropoda</taxon>
        <taxon>Chelicerata</taxon>
        <taxon>Arachnida</taxon>
        <taxon>Araneae</taxon>
        <taxon>Araneomorphae</taxon>
        <taxon>Entelegynae</taxon>
        <taxon>Araneoidea</taxon>
        <taxon>Linyphiidae</taxon>
        <taxon>Erigoninae</taxon>
        <taxon>Oedothorax</taxon>
    </lineage>
</organism>
<evidence type="ECO:0000256" key="7">
    <source>
        <dbReference type="SAM" id="MobiDB-lite"/>
    </source>
</evidence>
<dbReference type="Gene3D" id="3.30.420.10">
    <property type="entry name" value="Ribonuclease H-like superfamily/Ribonuclease H"/>
    <property type="match status" value="1"/>
</dbReference>
<dbReference type="Gene3D" id="3.10.20.370">
    <property type="match status" value="1"/>
</dbReference>
<keyword evidence="2" id="KW-0548">Nucleotidyltransferase</keyword>
<evidence type="ECO:0000256" key="6">
    <source>
        <dbReference type="ARBA" id="ARBA00023268"/>
    </source>
</evidence>
<protein>
    <recommendedName>
        <fullName evidence="1">RNA-directed DNA polymerase</fullName>
        <ecNumber evidence="1">2.7.7.49</ecNumber>
    </recommendedName>
</protein>
<dbReference type="GO" id="GO:0004519">
    <property type="term" value="F:endonuclease activity"/>
    <property type="evidence" value="ECO:0007669"/>
    <property type="project" value="UniProtKB-KW"/>
</dbReference>
<dbReference type="PANTHER" id="PTHR37984:SF5">
    <property type="entry name" value="PROTEIN NYNRIN-LIKE"/>
    <property type="match status" value="1"/>
</dbReference>
<dbReference type="InterPro" id="IPR001584">
    <property type="entry name" value="Integrase_cat-core"/>
</dbReference>
<dbReference type="Pfam" id="PF17921">
    <property type="entry name" value="Integrase_H2C2"/>
    <property type="match status" value="1"/>
</dbReference>
<evidence type="ECO:0000313" key="9">
    <source>
        <dbReference type="EMBL" id="KAG8196623.1"/>
    </source>
</evidence>
<keyword evidence="2" id="KW-0808">Transferase</keyword>
<dbReference type="EMBL" id="JAFNEN010000067">
    <property type="protein sequence ID" value="KAG8196623.1"/>
    <property type="molecule type" value="Genomic_DNA"/>
</dbReference>
<dbReference type="FunFam" id="3.10.20.370:FF:000001">
    <property type="entry name" value="Retrovirus-related Pol polyprotein from transposon 17.6-like protein"/>
    <property type="match status" value="1"/>
</dbReference>
<dbReference type="GO" id="GO:0003676">
    <property type="term" value="F:nucleic acid binding"/>
    <property type="evidence" value="ECO:0007669"/>
    <property type="project" value="InterPro"/>
</dbReference>
<keyword evidence="6" id="KW-0511">Multifunctional enzyme</keyword>
<evidence type="ECO:0000259" key="8">
    <source>
        <dbReference type="PROSITE" id="PS50994"/>
    </source>
</evidence>
<dbReference type="FunFam" id="1.10.340.70:FF:000004">
    <property type="entry name" value="Retrovirus-related Pol polyprotein from transposon 297-like Protein"/>
    <property type="match status" value="1"/>
</dbReference>
<dbReference type="SUPFAM" id="SSF53098">
    <property type="entry name" value="Ribonuclease H-like"/>
    <property type="match status" value="1"/>
</dbReference>
<comment type="caution">
    <text evidence="9">The sequence shown here is derived from an EMBL/GenBank/DDBJ whole genome shotgun (WGS) entry which is preliminary data.</text>
</comment>
<keyword evidence="4" id="KW-0255">Endonuclease</keyword>
<dbReference type="InterPro" id="IPR000477">
    <property type="entry name" value="RT_dom"/>
</dbReference>
<keyword evidence="4" id="KW-0378">Hydrolase</keyword>
<dbReference type="InterPro" id="IPR041577">
    <property type="entry name" value="RT_RNaseH_2"/>
</dbReference>
<sequence>MRIALPLLPLGVCIYDDQEHVPEHRSSKIDVNSLPWLARILPIVNLGFVRICLDFSAVDAKGCSLCPLPSVTGSVGTESSEVFSPAIDHDMFPRSGVAAPPLSNVNRVALPQRCLPGKPTSAFRKPVSPGPRSFFADGHVPSPREICTYMIHCKTALNLNIDIVQDQLEILDTLGPNETASKKFCLSELGNAKSNIICYRSRLNHYRACPIPGCKLKHSWNTDFQVSMEPAVQSPIPPASSLISISHPSPRDSPEGFKTVSYKKRKPVPKGTSSPISQFASPPPTPALNQEKTEHWIKTQNSFAPLGNQDVSEFLAIDESTDEIDEPPTFQPPIMLRAEGMGGIKVFMDDVRVTGSSELAHFEALSEFFKKCKEHGLKLNLQKSKFFKKEINFLGHKIDANGLHKTDEKISAIAGAPKPKNAQEVQSFLGLVQFYGKFCSNLATIANPLNNLTKKNTRFIWSKDCQKSFQNIKEEICSPQVLVHYDPALPVMLATDASPVGLGAVLSHKMSDGTERPIAFASRTMTDTEKKYSQIDKEALAIVWAVKKFYLYLKGRRFTLITDHKPPVAIFGCKKGLPVLAATRLLHYALTLQSFQFDIIYRNTKEHGNADFLSRLPGQSEDLEVKDDVTLFQLQQIENLPVTAEELAKGTQADEELGPLFLKLQRGGELRGREAEYSLQDGCIMYGTRVMVPKQFQRRVLEELHHGHLGVVKMKAIARSFVVWTSIDRDIEDTAKNCIHCAEIKTDPHKAKVHYWEYPSKPWERIHIDFAGPMFGYMFLVIVDAHSKWLEVYPMKSTTTFKTIESLRDCFARFGLPVTLVSDNGPQFTSHEFKTFMNSNGIKHKTTAPFKPSSNGQAELHRAFCREDINDTGDNPKLNIVPKFSNGK</sequence>
<evidence type="ECO:0000256" key="5">
    <source>
        <dbReference type="ARBA" id="ARBA00022918"/>
    </source>
</evidence>